<keyword evidence="1" id="KW-0732">Signal</keyword>
<name>A0ABD2QFM7_9PLAT</name>
<dbReference type="PRINTS" id="PR00838">
    <property type="entry name" value="V5ALLERGEN"/>
</dbReference>
<evidence type="ECO:0000313" key="4">
    <source>
        <dbReference type="Proteomes" id="UP001626550"/>
    </source>
</evidence>
<dbReference type="InterPro" id="IPR002413">
    <property type="entry name" value="V5_allergen-like"/>
</dbReference>
<evidence type="ECO:0000256" key="1">
    <source>
        <dbReference type="SAM" id="SignalP"/>
    </source>
</evidence>
<dbReference type="PRINTS" id="PR00837">
    <property type="entry name" value="V5TPXLIKE"/>
</dbReference>
<proteinExistence type="predicted"/>
<feature type="domain" description="SCP" evidence="2">
    <location>
        <begin position="22"/>
        <end position="162"/>
    </location>
</feature>
<dbReference type="InterPro" id="IPR001283">
    <property type="entry name" value="CRISP-related"/>
</dbReference>
<keyword evidence="4" id="KW-1185">Reference proteome</keyword>
<dbReference type="CDD" id="cd05380">
    <property type="entry name" value="CAP_euk"/>
    <property type="match status" value="1"/>
</dbReference>
<dbReference type="Proteomes" id="UP001626550">
    <property type="component" value="Unassembled WGS sequence"/>
</dbReference>
<evidence type="ECO:0000313" key="3">
    <source>
        <dbReference type="EMBL" id="KAL3318348.1"/>
    </source>
</evidence>
<dbReference type="Pfam" id="PF00188">
    <property type="entry name" value="CAP"/>
    <property type="match status" value="1"/>
</dbReference>
<dbReference type="InterPro" id="IPR014044">
    <property type="entry name" value="CAP_dom"/>
</dbReference>
<dbReference type="SUPFAM" id="SSF55797">
    <property type="entry name" value="PR-1-like"/>
    <property type="match status" value="1"/>
</dbReference>
<gene>
    <name evidence="3" type="ORF">Ciccas_002986</name>
</gene>
<organism evidence="3 4">
    <name type="scientific">Cichlidogyrus casuarinus</name>
    <dbReference type="NCBI Taxonomy" id="1844966"/>
    <lineage>
        <taxon>Eukaryota</taxon>
        <taxon>Metazoa</taxon>
        <taxon>Spiralia</taxon>
        <taxon>Lophotrochozoa</taxon>
        <taxon>Platyhelminthes</taxon>
        <taxon>Monogenea</taxon>
        <taxon>Monopisthocotylea</taxon>
        <taxon>Dactylogyridea</taxon>
        <taxon>Ancyrocephalidae</taxon>
        <taxon>Cichlidogyrus</taxon>
    </lineage>
</organism>
<dbReference type="PANTHER" id="PTHR10334">
    <property type="entry name" value="CYSTEINE-RICH SECRETORY PROTEIN-RELATED"/>
    <property type="match status" value="1"/>
</dbReference>
<dbReference type="EMBL" id="JBJKFK010000255">
    <property type="protein sequence ID" value="KAL3318348.1"/>
    <property type="molecule type" value="Genomic_DNA"/>
</dbReference>
<protein>
    <recommendedName>
        <fullName evidence="2">SCP domain-containing protein</fullName>
    </recommendedName>
</protein>
<reference evidence="3 4" key="1">
    <citation type="submission" date="2024-11" db="EMBL/GenBank/DDBJ databases">
        <title>Adaptive evolution of stress response genes in parasites aligns with host niche diversity.</title>
        <authorList>
            <person name="Hahn C."/>
            <person name="Resl P."/>
        </authorList>
    </citation>
    <scope>NUCLEOTIDE SEQUENCE [LARGE SCALE GENOMIC DNA]</scope>
    <source>
        <strain evidence="3">EGGRZ-B1_66</strain>
        <tissue evidence="3">Body</tissue>
    </source>
</reference>
<dbReference type="PROSITE" id="PS01009">
    <property type="entry name" value="CRISP_1"/>
    <property type="match status" value="1"/>
</dbReference>
<dbReference type="Gene3D" id="3.40.33.10">
    <property type="entry name" value="CAP"/>
    <property type="match status" value="1"/>
</dbReference>
<evidence type="ECO:0000259" key="2">
    <source>
        <dbReference type="SMART" id="SM00198"/>
    </source>
</evidence>
<dbReference type="AlphaFoldDB" id="A0ABD2QFM7"/>
<dbReference type="SMART" id="SM00198">
    <property type="entry name" value="SCP"/>
    <property type="match status" value="1"/>
</dbReference>
<dbReference type="InterPro" id="IPR018244">
    <property type="entry name" value="Allrgn_V5/Tpx1_CS"/>
</dbReference>
<feature type="signal peptide" evidence="1">
    <location>
        <begin position="1"/>
        <end position="18"/>
    </location>
</feature>
<dbReference type="InterPro" id="IPR035940">
    <property type="entry name" value="CAP_sf"/>
</dbReference>
<accession>A0ABD2QFM7</accession>
<sequence length="163" mass="17987">MVKILLSLFAIAIVGAMGMNPQKRSTFLDGHNRLRGDLVAGRVPGQPKAKSMTTMIWDKGLQATAQKKASSCVFSHDTSADRTPAGQATNQLYGWIGQNLAMMASSTGTFNITKAMDMWWNEYKDYTYDSKSCKPGRVCGHYTQMAWANTKNLGCAYKNVIFV</sequence>
<feature type="chain" id="PRO_5044837558" description="SCP domain-containing protein" evidence="1">
    <location>
        <begin position="19"/>
        <end position="163"/>
    </location>
</feature>
<comment type="caution">
    <text evidence="3">The sequence shown here is derived from an EMBL/GenBank/DDBJ whole genome shotgun (WGS) entry which is preliminary data.</text>
</comment>